<reference evidence="16" key="1">
    <citation type="submission" date="2022-07" db="EMBL/GenBank/DDBJ databases">
        <title>Genome analysis of Parmales, a sister group of diatoms, reveals the evolutionary specialization of diatoms from phago-mixotrophs to photoautotrophs.</title>
        <authorList>
            <person name="Ban H."/>
            <person name="Sato S."/>
            <person name="Yoshikawa S."/>
            <person name="Kazumasa Y."/>
            <person name="Nakamura Y."/>
            <person name="Ichinomiya M."/>
            <person name="Saitoh K."/>
            <person name="Sato N."/>
            <person name="Blanc-Mathieu R."/>
            <person name="Endo H."/>
            <person name="Kuwata A."/>
            <person name="Ogata H."/>
        </authorList>
    </citation>
    <scope>NUCLEOTIDE SEQUENCE</scope>
</reference>
<feature type="region of interest" description="Disordered" evidence="13">
    <location>
        <begin position="1553"/>
        <end position="1575"/>
    </location>
</feature>
<feature type="transmembrane region" description="Helical" evidence="14">
    <location>
        <begin position="225"/>
        <end position="249"/>
    </location>
</feature>
<dbReference type="OrthoDB" id="193091at2759"/>
<keyword evidence="4" id="KW-0677">Repeat</keyword>
<feature type="transmembrane region" description="Helical" evidence="14">
    <location>
        <begin position="607"/>
        <end position="625"/>
    </location>
</feature>
<sequence>MSTSPPTSQRTIDVFLDDLQPSGASDSGDPARAGRAQFSRDASLKSIDTRSTASSRVNHRTPQFGDRHQTPKFNKNLEMQTMRSNNTPMTEISLTDTPSGQSKLAQSAGGLSHASSFKELKKSFRRPYAKVNELGWRQSHWLRKWTIILSDSVVWEIAVLLLIIGNCITLAMASPLDDPSSAKSKVLSAIEWFFSVAFTIELLTKIIAMGYYTDENAYMRDNWNILDFIIVTFGWISEIAGGGGGLTAMRAMRVLRPLRTIKGIPELKRIIEGMISSIPQLSTVFGLCAGVYILFGILGMQLFSGKMSQRCQDTSTLEWDLDSGRFCSMSASYGRQCPEGSVCGDSGTSLNDNITNFDDIFRAFLTVFQSCTLEGWVDAMYCLMDTMHSVVPGMFFVILIWVGSLFLLNLVTVVVYISYSESADKIAELSSSPGEADDLAKDLETVTADNLMSIQENAKLLALQAVDDLNVTLLESSVRPEGLRKRKVVTNENGEEIEMDEPLTPGPESNKSLRLQAVQLSEIASLLNAAVNQLVAIPNVIVHSQSHAQDNEKKDDCPNYNQSPGKFICYKLIESKYFSVLMNFLIIFNTVCLASEHYDQSQAQTDFLATANVWFTVIFTFEIYAKVKGLGVEKFREDPFNTFDSAIVFVSLIELMIGGEGGGGISALRSFRIMRLFKLLRSWVTLRRILKNMAKTMSSSSAFIGLLMLMIFVFSLVGMTMFGDTFDKECEDDSDGVEVCYAPRANYDSMFTSAVVSFQIMTMENWNEVLYIGILSNGIVAALFIILNLLIGGFLMMNIFLAILIDNYSEAVYEEIQSAKEKEKRHKEKERIKGILEKGGSSQYGNGGDAELEQLLYDSEDSEPEEEEEDSDDDGEEEQKVILDEDAEAAELFKDPSLHLSYKYNSLCIFGSGGKIRHAVYKLVLWPWFDRFILSLIIMNCVTLALNEPGADGLGPSGSLGDALDALDAIFTYAFICEFVFKLIAFGLILHPGSYTRNSWNLLDGFIVITSFIELGSGGGEDSNMGSLRALRALRALRPLRLISRLEGLQIVINTMLRAFKPCASVASVALVFYTVFSIVGINLFGGRFYSCTDPSRTCYPLAPGMTEESCPAEIACSGNWTNPESGSIEDREWLNPTYEATGTAYSFDNFFQAMLVLFEVASLEMWPSVMYSANDITSVGLAPKRNNSEGNSLFFCLFISVMTFFVMELFVTVIIDNFNEIKAERDGSAYMTDKQIEWVRTQKQLASRKPKEFIAPPPSEQKRRLELFNIVTGERFEMVIMAFIVANTIFMMMEFKGQSDEWTTFLSAMNYIFAFVFTVEMALKWYAMGSAAYYSNGWNKFDATIVTMTLVSIILDWCKVELPFDPTLLRVGRIARVFRIVKSSPSLKAITQTIFLSLPSMANVGMVLTLIFFIFAIAGMGIFGGMEKGDFIWTWCNFDTFFMSLVTLFRCATGESWNGLMHDAMKHSSLAVFYFAFFQLIASYVLLNLFVAIILDQMSDQMEAVKEQAQQLRQFSDAWKQVKLHSVGGDVMQLAKNSSALINPAGAVEDGASSEASAAPVASPGTRRRSMTDRATEWISNRDKTKRERWAKKEKNVHFLPAYYLLKLVRRLPSPLGLAVAEDVKKEMVSSTTGRREVVESEEVVEATNPNYEVLQFIRECDIPIVDGAWVEYKAVLHAVFFRATREANAQREEGDDEEVATEWFHLQQFQRNMPLEHDGKRYESDIPIDKDIEGGDSLETSRVTVQATDHKQTQRFTADEWFACVAMQAWFRGSRGRKKVHRIRKKRQSMMERLQMDDIGALVSGKKEKKKKRKKEKKKREGGMGRKHKLENL</sequence>
<keyword evidence="9" id="KW-0325">Glycoprotein</keyword>
<feature type="transmembrane region" description="Helical" evidence="14">
    <location>
        <begin position="284"/>
        <end position="303"/>
    </location>
</feature>
<evidence type="ECO:0000313" key="17">
    <source>
        <dbReference type="Proteomes" id="UP001165082"/>
    </source>
</evidence>
<comment type="subcellular location">
    <subcellularLocation>
        <location evidence="1 12">Membrane</location>
        <topology evidence="1 12">Multi-pass membrane protein</topology>
    </subcellularLocation>
</comment>
<dbReference type="GO" id="GO:0005245">
    <property type="term" value="F:voltage-gated calcium channel activity"/>
    <property type="evidence" value="ECO:0007669"/>
    <property type="project" value="InterPro"/>
</dbReference>
<feature type="transmembrane region" description="Helical" evidence="14">
    <location>
        <begin position="923"/>
        <end position="946"/>
    </location>
</feature>
<dbReference type="Proteomes" id="UP001165082">
    <property type="component" value="Unassembled WGS sequence"/>
</dbReference>
<keyword evidence="11" id="KW-0479">Metal-binding</keyword>
<evidence type="ECO:0000256" key="9">
    <source>
        <dbReference type="ARBA" id="ARBA00023180"/>
    </source>
</evidence>
<dbReference type="InterPro" id="IPR027359">
    <property type="entry name" value="Volt_channel_dom_sf"/>
</dbReference>
<dbReference type="Gene3D" id="1.20.120.350">
    <property type="entry name" value="Voltage-gated potassium channels. Chain C"/>
    <property type="match status" value="4"/>
</dbReference>
<dbReference type="GO" id="GO:0046872">
    <property type="term" value="F:metal ion binding"/>
    <property type="evidence" value="ECO:0007669"/>
    <property type="project" value="UniProtKB-KW"/>
</dbReference>
<dbReference type="InterPro" id="IPR002077">
    <property type="entry name" value="VDCCAlpha1"/>
</dbReference>
<feature type="region of interest" description="Disordered" evidence="13">
    <location>
        <begin position="18"/>
        <end position="71"/>
    </location>
</feature>
<keyword evidence="12" id="KW-0107">Calcium channel</keyword>
<feature type="compositionally biased region" description="Basic residues" evidence="13">
    <location>
        <begin position="1809"/>
        <end position="1820"/>
    </location>
</feature>
<proteinExistence type="inferred from homology"/>
<evidence type="ECO:0000256" key="10">
    <source>
        <dbReference type="ARBA" id="ARBA00023303"/>
    </source>
</evidence>
<feature type="transmembrane region" description="Helical" evidence="14">
    <location>
        <begin position="1277"/>
        <end position="1294"/>
    </location>
</feature>
<keyword evidence="5 12" id="KW-0851">Voltage-gated channel</keyword>
<feature type="compositionally biased region" description="Acidic residues" evidence="13">
    <location>
        <begin position="859"/>
        <end position="877"/>
    </location>
</feature>
<keyword evidence="3 14" id="KW-0812">Transmembrane</keyword>
<keyword evidence="7" id="KW-0406">Ion transport</keyword>
<dbReference type="PROSITE" id="PS50096">
    <property type="entry name" value="IQ"/>
    <property type="match status" value="1"/>
</dbReference>
<keyword evidence="10" id="KW-0407">Ion channel</keyword>
<evidence type="ECO:0000256" key="7">
    <source>
        <dbReference type="ARBA" id="ARBA00023065"/>
    </source>
</evidence>
<evidence type="ECO:0000256" key="12">
    <source>
        <dbReference type="RuleBase" id="RU003808"/>
    </source>
</evidence>
<name>A0A9W7E4Z4_9STRA</name>
<keyword evidence="12" id="KW-0109">Calcium transport</keyword>
<evidence type="ECO:0000256" key="4">
    <source>
        <dbReference type="ARBA" id="ARBA00022737"/>
    </source>
</evidence>
<comment type="caution">
    <text evidence="16">The sequence shown here is derived from an EMBL/GenBank/DDBJ whole genome shotgun (WGS) entry which is preliminary data.</text>
</comment>
<feature type="transmembrane region" description="Helical" evidence="14">
    <location>
        <begin position="1433"/>
        <end position="1452"/>
    </location>
</feature>
<feature type="transmembrane region" description="Helical" evidence="14">
    <location>
        <begin position="966"/>
        <end position="990"/>
    </location>
</feature>
<feature type="transmembrane region" description="Helical" evidence="14">
    <location>
        <begin position="645"/>
        <end position="668"/>
    </location>
</feature>
<feature type="transmembrane region" description="Helical" evidence="14">
    <location>
        <begin position="1193"/>
        <end position="1216"/>
    </location>
</feature>
<dbReference type="PRINTS" id="PR00167">
    <property type="entry name" value="CACHANNEL"/>
</dbReference>
<accession>A0A9W7E4Z4</accession>
<feature type="binding site" evidence="11">
    <location>
        <position position="764"/>
    </location>
    <ligand>
        <name>Ca(2+)</name>
        <dbReference type="ChEBI" id="CHEBI:29108"/>
    </ligand>
</feature>
<feature type="region of interest" description="Disordered" evidence="13">
    <location>
        <begin position="1799"/>
        <end position="1835"/>
    </location>
</feature>
<evidence type="ECO:0000256" key="13">
    <source>
        <dbReference type="SAM" id="MobiDB-lite"/>
    </source>
</evidence>
<feature type="binding site" evidence="11">
    <location>
        <position position="374"/>
    </location>
    <ligand>
        <name>Ca(2+)</name>
        <dbReference type="ChEBI" id="CHEBI:29108"/>
    </ligand>
</feature>
<feature type="domain" description="Ion transport" evidence="15">
    <location>
        <begin position="576"/>
        <end position="811"/>
    </location>
</feature>
<feature type="domain" description="Ion transport" evidence="15">
    <location>
        <begin position="1277"/>
        <end position="1504"/>
    </location>
</feature>
<dbReference type="GO" id="GO:0001518">
    <property type="term" value="C:voltage-gated sodium channel complex"/>
    <property type="evidence" value="ECO:0007669"/>
    <property type="project" value="TreeGrafter"/>
</dbReference>
<organism evidence="16 17">
    <name type="scientific">Triparma retinervis</name>
    <dbReference type="NCBI Taxonomy" id="2557542"/>
    <lineage>
        <taxon>Eukaryota</taxon>
        <taxon>Sar</taxon>
        <taxon>Stramenopiles</taxon>
        <taxon>Ochrophyta</taxon>
        <taxon>Bolidophyceae</taxon>
        <taxon>Parmales</taxon>
        <taxon>Triparmaceae</taxon>
        <taxon>Triparma</taxon>
    </lineage>
</organism>
<protein>
    <recommendedName>
        <fullName evidence="15">Ion transport domain-containing protein</fullName>
    </recommendedName>
</protein>
<feature type="transmembrane region" description="Helical" evidence="14">
    <location>
        <begin position="1405"/>
        <end position="1427"/>
    </location>
</feature>
<evidence type="ECO:0000256" key="11">
    <source>
        <dbReference type="PIRSR" id="PIRSR602077-1"/>
    </source>
</evidence>
<keyword evidence="8 14" id="KW-0472">Membrane</keyword>
<dbReference type="Pfam" id="PF00520">
    <property type="entry name" value="Ion_trans"/>
    <property type="match status" value="4"/>
</dbReference>
<keyword evidence="6 14" id="KW-1133">Transmembrane helix</keyword>
<feature type="transmembrane region" description="Helical" evidence="14">
    <location>
        <begin position="192"/>
        <end position="213"/>
    </location>
</feature>
<dbReference type="InterPro" id="IPR043203">
    <property type="entry name" value="VGCC_Ca_Na"/>
</dbReference>
<evidence type="ECO:0000313" key="16">
    <source>
        <dbReference type="EMBL" id="GMH65883.1"/>
    </source>
</evidence>
<feature type="transmembrane region" description="Helical" evidence="14">
    <location>
        <begin position="1473"/>
        <end position="1496"/>
    </location>
</feature>
<evidence type="ECO:0000256" key="1">
    <source>
        <dbReference type="ARBA" id="ARBA00004141"/>
    </source>
</evidence>
<feature type="transmembrane region" description="Helical" evidence="14">
    <location>
        <begin position="577"/>
        <end position="595"/>
    </location>
</feature>
<feature type="transmembrane region" description="Helical" evidence="14">
    <location>
        <begin position="394"/>
        <end position="419"/>
    </location>
</feature>
<evidence type="ECO:0000256" key="2">
    <source>
        <dbReference type="ARBA" id="ARBA00022448"/>
    </source>
</evidence>
<feature type="compositionally biased region" description="Basic and acidic residues" evidence="13">
    <location>
        <begin position="1821"/>
        <end position="1835"/>
    </location>
</feature>
<comment type="similarity">
    <text evidence="12">Belongs to the calcium channel alpha-1 subunit (TC 1.A.1.11) family.</text>
</comment>
<feature type="transmembrane region" description="Helical" evidence="14">
    <location>
        <begin position="769"/>
        <end position="791"/>
    </location>
</feature>
<feature type="domain" description="Ion transport" evidence="15">
    <location>
        <begin position="926"/>
        <end position="1226"/>
    </location>
</feature>
<feature type="transmembrane region" description="Helical" evidence="14">
    <location>
        <begin position="1063"/>
        <end position="1085"/>
    </location>
</feature>
<feature type="region of interest" description="Disordered" evidence="13">
    <location>
        <begin position="859"/>
        <end position="878"/>
    </location>
</feature>
<gene>
    <name evidence="16" type="ORF">TrRE_jg4348</name>
</gene>
<dbReference type="Gene3D" id="1.10.287.70">
    <property type="match status" value="4"/>
</dbReference>
<evidence type="ECO:0000256" key="14">
    <source>
        <dbReference type="SAM" id="Phobius"/>
    </source>
</evidence>
<dbReference type="SUPFAM" id="SSF81324">
    <property type="entry name" value="Voltage-gated potassium channels"/>
    <property type="match status" value="4"/>
</dbReference>
<feature type="transmembrane region" description="Helical" evidence="14">
    <location>
        <begin position="701"/>
        <end position="722"/>
    </location>
</feature>
<evidence type="ECO:0000259" key="15">
    <source>
        <dbReference type="Pfam" id="PF00520"/>
    </source>
</evidence>
<keyword evidence="2" id="KW-0813">Transport</keyword>
<keyword evidence="17" id="KW-1185">Reference proteome</keyword>
<evidence type="ECO:0000256" key="6">
    <source>
        <dbReference type="ARBA" id="ARBA00022989"/>
    </source>
</evidence>
<dbReference type="PANTHER" id="PTHR10037:SF62">
    <property type="entry name" value="SODIUM CHANNEL PROTEIN 60E"/>
    <property type="match status" value="1"/>
</dbReference>
<feature type="transmembrane region" description="Helical" evidence="14">
    <location>
        <begin position="1306"/>
        <end position="1324"/>
    </location>
</feature>
<feature type="transmembrane region" description="Helical" evidence="14">
    <location>
        <begin position="153"/>
        <end position="172"/>
    </location>
</feature>
<dbReference type="GO" id="GO:0005248">
    <property type="term" value="F:voltage-gated sodium channel activity"/>
    <property type="evidence" value="ECO:0007669"/>
    <property type="project" value="TreeGrafter"/>
</dbReference>
<feature type="compositionally biased region" description="Low complexity" evidence="13">
    <location>
        <begin position="1554"/>
        <end position="1565"/>
    </location>
</feature>
<keyword evidence="11 12" id="KW-0106">Calcium</keyword>
<evidence type="ECO:0000256" key="8">
    <source>
        <dbReference type="ARBA" id="ARBA00023136"/>
    </source>
</evidence>
<dbReference type="EMBL" id="BRXZ01002594">
    <property type="protein sequence ID" value="GMH65883.1"/>
    <property type="molecule type" value="Genomic_DNA"/>
</dbReference>
<feature type="domain" description="Ion transport" evidence="15">
    <location>
        <begin position="154"/>
        <end position="422"/>
    </location>
</feature>
<dbReference type="PANTHER" id="PTHR10037">
    <property type="entry name" value="VOLTAGE-GATED CATION CHANNEL CALCIUM AND SODIUM"/>
    <property type="match status" value="1"/>
</dbReference>
<dbReference type="InterPro" id="IPR005821">
    <property type="entry name" value="Ion_trans_dom"/>
</dbReference>
<dbReference type="GO" id="GO:0005891">
    <property type="term" value="C:voltage-gated calcium channel complex"/>
    <property type="evidence" value="ECO:0007669"/>
    <property type="project" value="InterPro"/>
</dbReference>
<evidence type="ECO:0000256" key="3">
    <source>
        <dbReference type="ARBA" id="ARBA00022692"/>
    </source>
</evidence>
<feature type="binding site" evidence="11">
    <location>
        <position position="1165"/>
    </location>
    <ligand>
        <name>Ca(2+)</name>
        <dbReference type="ChEBI" id="CHEBI:29108"/>
    </ligand>
</feature>
<dbReference type="FunFam" id="1.20.120.350:FF:000009">
    <property type="entry name" value="Voltage-dependent T-type calcium channel subunit alpha"/>
    <property type="match status" value="1"/>
</dbReference>
<dbReference type="FunFam" id="1.20.120.350:FF:000095">
    <property type="entry name" value="Voltage-gated Ca2+ channel, alpha subunit"/>
    <property type="match status" value="1"/>
</dbReference>
<evidence type="ECO:0000256" key="5">
    <source>
        <dbReference type="ARBA" id="ARBA00022882"/>
    </source>
</evidence>